<feature type="transmembrane region" description="Helical" evidence="2">
    <location>
        <begin position="264"/>
        <end position="282"/>
    </location>
</feature>
<dbReference type="KEGG" id="mpof:MPOR_31540"/>
<protein>
    <recommendedName>
        <fullName evidence="5">DUF2339 domain-containing protein</fullName>
    </recommendedName>
</protein>
<feature type="transmembrane region" description="Helical" evidence="2">
    <location>
        <begin position="421"/>
        <end position="438"/>
    </location>
</feature>
<feature type="transmembrane region" description="Helical" evidence="2">
    <location>
        <begin position="368"/>
        <end position="387"/>
    </location>
</feature>
<feature type="transmembrane region" description="Helical" evidence="2">
    <location>
        <begin position="161"/>
        <end position="181"/>
    </location>
</feature>
<feature type="transmembrane region" description="Helical" evidence="2">
    <location>
        <begin position="214"/>
        <end position="235"/>
    </location>
</feature>
<dbReference type="InterPro" id="IPR019286">
    <property type="entry name" value="DUF2339_TM"/>
</dbReference>
<dbReference type="EMBL" id="AP022570">
    <property type="protein sequence ID" value="BBX52128.1"/>
    <property type="molecule type" value="Genomic_DNA"/>
</dbReference>
<feature type="transmembrane region" description="Helical" evidence="2">
    <location>
        <begin position="316"/>
        <end position="337"/>
    </location>
</feature>
<feature type="transmembrane region" description="Helical" evidence="2">
    <location>
        <begin position="570"/>
        <end position="589"/>
    </location>
</feature>
<dbReference type="PANTHER" id="PTHR38434:SF1">
    <property type="entry name" value="BLL2549 PROTEIN"/>
    <property type="match status" value="1"/>
</dbReference>
<feature type="transmembrane region" description="Helical" evidence="2">
    <location>
        <begin position="242"/>
        <end position="258"/>
    </location>
</feature>
<keyword evidence="2" id="KW-1133">Transmembrane helix</keyword>
<keyword evidence="2" id="KW-0472">Membrane</keyword>
<evidence type="ECO:0000313" key="4">
    <source>
        <dbReference type="Proteomes" id="UP000466785"/>
    </source>
</evidence>
<feature type="transmembrane region" description="Helical" evidence="2">
    <location>
        <begin position="131"/>
        <end position="155"/>
    </location>
</feature>
<feature type="compositionally biased region" description="Low complexity" evidence="1">
    <location>
        <begin position="45"/>
        <end position="60"/>
    </location>
</feature>
<dbReference type="Proteomes" id="UP000466785">
    <property type="component" value="Chromosome"/>
</dbReference>
<feature type="transmembrane region" description="Helical" evidence="2">
    <location>
        <begin position="344"/>
        <end position="362"/>
    </location>
</feature>
<gene>
    <name evidence="3" type="ORF">MPOR_31540</name>
</gene>
<keyword evidence="2" id="KW-0812">Transmembrane</keyword>
<dbReference type="Pfam" id="PF10101">
    <property type="entry name" value="DUF2339"/>
    <property type="match status" value="1"/>
</dbReference>
<dbReference type="RefSeq" id="WP_163675273.1">
    <property type="nucleotide sequence ID" value="NZ_AP022570.1"/>
</dbReference>
<feature type="transmembrane region" description="Helical" evidence="2">
    <location>
        <begin position="504"/>
        <end position="530"/>
    </location>
</feature>
<sequence>MTEPYAVVIARLSANFAALSRQFVQVSSDLAELERVLAGRPGPLPAQEPQAAAASQAAASAPPPPAPPPAVPPRPGFAPVTAPTQPGFPPMPAPPYWPHYPLTNPYASAAPTPPAARTPAPPRSQGWIGKLLAVAGVAVTLIGVALLLVLAAQAGLLRPEFRVGAGAMLAVALVGAGWWLNTRPGGRVGAVSLAATGIAAAYIDVIAVTTIYGWVSAPVGLVVAAIVAGAGLTLARRWDSQHLGLLVLVPLIALAPVVTDGITLLLVGFLLALAAVSLPVQLGKDWIWLHAARITAASFPLLAALVVRYIDARDDLWLAGGCAIAALIAVGSALILLPGTTRRAAMAVLTAAGTVPVLAVGLTVDRVAAALMAAALSAAMLAIVLAGDRLPGVPGAARQVFSAWSAVAALVAVTVAFDGRVAGPVLLALAVVVAVAGRHDTTARWAAFGFTIVGAGVHLSYSPLFTLLEPVKTGAAAGVSTLVSSVLLASSAVAVLWSWRSREAALWVVAGGVVVYSVTSFTVTAGTMIAGDSAGFYGGHMVATICWIVLAAALFGYAARRSRAERSVPIGAGLALVAAAVAKLFLFDLGTLDGIFRVVVFIVVGLILLGMGAGYARLLDKQDRQDHENAVDVTTDTG</sequence>
<reference evidence="3 4" key="1">
    <citation type="journal article" date="2019" name="Emerg. Microbes Infect.">
        <title>Comprehensive subspecies identification of 175 nontuberculous mycobacteria species based on 7547 genomic profiles.</title>
        <authorList>
            <person name="Matsumoto Y."/>
            <person name="Kinjo T."/>
            <person name="Motooka D."/>
            <person name="Nabeya D."/>
            <person name="Jung N."/>
            <person name="Uechi K."/>
            <person name="Horii T."/>
            <person name="Iida T."/>
            <person name="Fujita J."/>
            <person name="Nakamura S."/>
        </authorList>
    </citation>
    <scope>NUCLEOTIDE SEQUENCE [LARGE SCALE GENOMIC DNA]</scope>
    <source>
        <strain evidence="3 4">JCM 12603</strain>
    </source>
</reference>
<feature type="transmembrane region" description="Helical" evidence="2">
    <location>
        <begin position="399"/>
        <end position="415"/>
    </location>
</feature>
<keyword evidence="4" id="KW-1185">Reference proteome</keyword>
<evidence type="ECO:0008006" key="5">
    <source>
        <dbReference type="Google" id="ProtNLM"/>
    </source>
</evidence>
<feature type="transmembrane region" description="Helical" evidence="2">
    <location>
        <begin position="294"/>
        <end position="310"/>
    </location>
</feature>
<dbReference type="PANTHER" id="PTHR38434">
    <property type="entry name" value="BLL2549 PROTEIN"/>
    <property type="match status" value="1"/>
</dbReference>
<feature type="compositionally biased region" description="Pro residues" evidence="1">
    <location>
        <begin position="61"/>
        <end position="76"/>
    </location>
</feature>
<evidence type="ECO:0000313" key="3">
    <source>
        <dbReference type="EMBL" id="BBX52128.1"/>
    </source>
</evidence>
<feature type="transmembrane region" description="Helical" evidence="2">
    <location>
        <begin position="536"/>
        <end position="558"/>
    </location>
</feature>
<evidence type="ECO:0000256" key="1">
    <source>
        <dbReference type="SAM" id="MobiDB-lite"/>
    </source>
</evidence>
<feature type="transmembrane region" description="Helical" evidence="2">
    <location>
        <begin position="445"/>
        <end position="468"/>
    </location>
</feature>
<name>A0A6N4VDH7_9MYCO</name>
<proteinExistence type="predicted"/>
<dbReference type="AlphaFoldDB" id="A0A6N4VDH7"/>
<organism evidence="3 4">
    <name type="scientific">Mycolicibacterium poriferae</name>
    <dbReference type="NCBI Taxonomy" id="39694"/>
    <lineage>
        <taxon>Bacteria</taxon>
        <taxon>Bacillati</taxon>
        <taxon>Actinomycetota</taxon>
        <taxon>Actinomycetes</taxon>
        <taxon>Mycobacteriales</taxon>
        <taxon>Mycobacteriaceae</taxon>
        <taxon>Mycolicibacterium</taxon>
    </lineage>
</organism>
<feature type="transmembrane region" description="Helical" evidence="2">
    <location>
        <begin position="188"/>
        <end position="208"/>
    </location>
</feature>
<accession>A0A6N4VDH7</accession>
<feature type="transmembrane region" description="Helical" evidence="2">
    <location>
        <begin position="474"/>
        <end position="497"/>
    </location>
</feature>
<feature type="transmembrane region" description="Helical" evidence="2">
    <location>
        <begin position="595"/>
        <end position="616"/>
    </location>
</feature>
<feature type="region of interest" description="Disordered" evidence="1">
    <location>
        <begin position="41"/>
        <end position="85"/>
    </location>
</feature>
<evidence type="ECO:0000256" key="2">
    <source>
        <dbReference type="SAM" id="Phobius"/>
    </source>
</evidence>